<dbReference type="OrthoDB" id="9807112at2"/>
<keyword evidence="3 4" id="KW-0443">Lipid metabolism</keyword>
<dbReference type="GO" id="GO:0047499">
    <property type="term" value="F:calcium-independent phospholipase A2 activity"/>
    <property type="evidence" value="ECO:0007669"/>
    <property type="project" value="TreeGrafter"/>
</dbReference>
<feature type="domain" description="PNPLA" evidence="5">
    <location>
        <begin position="21"/>
        <end position="225"/>
    </location>
</feature>
<organism evidence="6 7">
    <name type="scientific">Paraburkholderia fungorum</name>
    <dbReference type="NCBI Taxonomy" id="134537"/>
    <lineage>
        <taxon>Bacteria</taxon>
        <taxon>Pseudomonadati</taxon>
        <taxon>Pseudomonadota</taxon>
        <taxon>Betaproteobacteria</taxon>
        <taxon>Burkholderiales</taxon>
        <taxon>Burkholderiaceae</taxon>
        <taxon>Paraburkholderia</taxon>
    </lineage>
</organism>
<dbReference type="EMBL" id="FNKP01000003">
    <property type="protein sequence ID" value="SDR51298.1"/>
    <property type="molecule type" value="Genomic_DNA"/>
</dbReference>
<evidence type="ECO:0000256" key="2">
    <source>
        <dbReference type="ARBA" id="ARBA00022963"/>
    </source>
</evidence>
<dbReference type="InterPro" id="IPR002641">
    <property type="entry name" value="PNPLA_dom"/>
</dbReference>
<dbReference type="Pfam" id="PF01734">
    <property type="entry name" value="Patatin"/>
    <property type="match status" value="1"/>
</dbReference>
<dbReference type="InterPro" id="IPR016035">
    <property type="entry name" value="Acyl_Trfase/lysoPLipase"/>
</dbReference>
<evidence type="ECO:0000259" key="5">
    <source>
        <dbReference type="PROSITE" id="PS51635"/>
    </source>
</evidence>
<evidence type="ECO:0000313" key="6">
    <source>
        <dbReference type="EMBL" id="SDR51298.1"/>
    </source>
</evidence>
<reference evidence="7" key="1">
    <citation type="submission" date="2016-10" db="EMBL/GenBank/DDBJ databases">
        <authorList>
            <person name="Varghese N."/>
        </authorList>
    </citation>
    <scope>NUCLEOTIDE SEQUENCE [LARGE SCALE GENOMIC DNA]</scope>
    <source>
        <strain evidence="7">GAS106B</strain>
    </source>
</reference>
<dbReference type="GO" id="GO:0016042">
    <property type="term" value="P:lipid catabolic process"/>
    <property type="evidence" value="ECO:0007669"/>
    <property type="project" value="UniProtKB-UniRule"/>
</dbReference>
<keyword evidence="1 4" id="KW-0378">Hydrolase</keyword>
<dbReference type="SUPFAM" id="SSF52151">
    <property type="entry name" value="FabD/lysophospholipase-like"/>
    <property type="match status" value="1"/>
</dbReference>
<dbReference type="AlphaFoldDB" id="A0A1H1JMQ8"/>
<feature type="short sequence motif" description="GXSXG" evidence="4">
    <location>
        <begin position="65"/>
        <end position="69"/>
    </location>
</feature>
<dbReference type="PANTHER" id="PTHR24185:SF1">
    <property type="entry name" value="CALCIUM-INDEPENDENT PHOSPHOLIPASE A2-GAMMA"/>
    <property type="match status" value="1"/>
</dbReference>
<evidence type="ECO:0000256" key="3">
    <source>
        <dbReference type="ARBA" id="ARBA00023098"/>
    </source>
</evidence>
<dbReference type="GO" id="GO:0019369">
    <property type="term" value="P:arachidonate metabolic process"/>
    <property type="evidence" value="ECO:0007669"/>
    <property type="project" value="TreeGrafter"/>
</dbReference>
<gene>
    <name evidence="6" type="ORF">SAMN05443245_6888</name>
</gene>
<accession>A0A1H1JMQ8</accession>
<protein>
    <submittedName>
        <fullName evidence="6">Patatin-like phospholipase</fullName>
    </submittedName>
</protein>
<dbReference type="PANTHER" id="PTHR24185">
    <property type="entry name" value="CALCIUM-INDEPENDENT PHOSPHOLIPASE A2-GAMMA"/>
    <property type="match status" value="1"/>
</dbReference>
<name>A0A1H1JMQ8_9BURK</name>
<evidence type="ECO:0000256" key="1">
    <source>
        <dbReference type="ARBA" id="ARBA00022801"/>
    </source>
</evidence>
<keyword evidence="7" id="KW-1185">Reference proteome</keyword>
<feature type="active site" description="Proton acceptor" evidence="4">
    <location>
        <position position="211"/>
    </location>
</feature>
<dbReference type="RefSeq" id="WP_074772248.1">
    <property type="nucleotide sequence ID" value="NZ_FNKP01000003.1"/>
</dbReference>
<feature type="active site" description="Nucleophile" evidence="4">
    <location>
        <position position="67"/>
    </location>
</feature>
<feature type="short sequence motif" description="GXGXXG" evidence="4">
    <location>
        <begin position="25"/>
        <end position="30"/>
    </location>
</feature>
<dbReference type="GO" id="GO:0016020">
    <property type="term" value="C:membrane"/>
    <property type="evidence" value="ECO:0007669"/>
    <property type="project" value="TreeGrafter"/>
</dbReference>
<evidence type="ECO:0000256" key="4">
    <source>
        <dbReference type="PROSITE-ProRule" id="PRU01161"/>
    </source>
</evidence>
<dbReference type="PROSITE" id="PS51635">
    <property type="entry name" value="PNPLA"/>
    <property type="match status" value="1"/>
</dbReference>
<dbReference type="Proteomes" id="UP000183487">
    <property type="component" value="Unassembled WGS sequence"/>
</dbReference>
<feature type="short sequence motif" description="DGA/G" evidence="4">
    <location>
        <begin position="211"/>
        <end position="213"/>
    </location>
</feature>
<evidence type="ECO:0000313" key="7">
    <source>
        <dbReference type="Proteomes" id="UP000183487"/>
    </source>
</evidence>
<keyword evidence="2 4" id="KW-0442">Lipid degradation</keyword>
<sequence>MLSEALTFDAIVGKAPPYRLLALDGGGIRGLVTIEVLAQIEALLESALQPGKPLVLADFFDYVAGTSTGAVIATCVSLGMRVEEIRKMYLESADLMFDRASILQRLRYKYDDEPLARKLQEVLSRKTGEAEPSLGSSGLKTLLMMVLRNASTDSPWPLSNNPRAKYNPTPERPDTNLHLPLWQVMRGSTAAPTYFPPEQITIGGKQFVFVDGGITPYNNPAFQLFIMSTAEPYRLGWKTKRPEDMLLVSIGTGTSPYQNGTLAPEDMNLLFNATQIPSALMFASLNEQDLLCRLFGKCLVGDVLDRELGSMVHGKGAHGSGGPVDPKLFTYLRYNAELTRQGLDALGLPDIEPHDVQKLDSTAHKDALRRIGVAVAEQQVRLDHFRGFLGER</sequence>
<proteinExistence type="predicted"/>
<dbReference type="Gene3D" id="3.40.1090.10">
    <property type="entry name" value="Cytosolic phospholipase A2 catalytic domain"/>
    <property type="match status" value="1"/>
</dbReference>